<dbReference type="AlphaFoldDB" id="A0A166TP59"/>
<dbReference type="Proteomes" id="UP000076532">
    <property type="component" value="Unassembled WGS sequence"/>
</dbReference>
<keyword evidence="2" id="KW-1185">Reference proteome</keyword>
<reference evidence="1 2" key="1">
    <citation type="journal article" date="2016" name="Mol. Biol. Evol.">
        <title>Comparative Genomics of Early-Diverging Mushroom-Forming Fungi Provides Insights into the Origins of Lignocellulose Decay Capabilities.</title>
        <authorList>
            <person name="Nagy L.G."/>
            <person name="Riley R."/>
            <person name="Tritt A."/>
            <person name="Adam C."/>
            <person name="Daum C."/>
            <person name="Floudas D."/>
            <person name="Sun H."/>
            <person name="Yadav J.S."/>
            <person name="Pangilinan J."/>
            <person name="Larsson K.H."/>
            <person name="Matsuura K."/>
            <person name="Barry K."/>
            <person name="Labutti K."/>
            <person name="Kuo R."/>
            <person name="Ohm R.A."/>
            <person name="Bhattacharya S.S."/>
            <person name="Shirouzu T."/>
            <person name="Yoshinaga Y."/>
            <person name="Martin F.M."/>
            <person name="Grigoriev I.V."/>
            <person name="Hibbett D.S."/>
        </authorList>
    </citation>
    <scope>NUCLEOTIDE SEQUENCE [LARGE SCALE GENOMIC DNA]</scope>
    <source>
        <strain evidence="1 2">CBS 109695</strain>
    </source>
</reference>
<organism evidence="1 2">
    <name type="scientific">Athelia psychrophila</name>
    <dbReference type="NCBI Taxonomy" id="1759441"/>
    <lineage>
        <taxon>Eukaryota</taxon>
        <taxon>Fungi</taxon>
        <taxon>Dikarya</taxon>
        <taxon>Basidiomycota</taxon>
        <taxon>Agaricomycotina</taxon>
        <taxon>Agaricomycetes</taxon>
        <taxon>Agaricomycetidae</taxon>
        <taxon>Atheliales</taxon>
        <taxon>Atheliaceae</taxon>
        <taxon>Athelia</taxon>
    </lineage>
</organism>
<protein>
    <submittedName>
        <fullName evidence="1">Uncharacterized protein</fullName>
    </submittedName>
</protein>
<accession>A0A166TP59</accession>
<gene>
    <name evidence="1" type="ORF">FIBSPDRAFT_945748</name>
</gene>
<dbReference type="EMBL" id="KV417492">
    <property type="protein sequence ID" value="KZP30825.1"/>
    <property type="molecule type" value="Genomic_DNA"/>
</dbReference>
<name>A0A166TP59_9AGAM</name>
<sequence length="102" mass="11456">MESRGSREKEEDSNTFDIDVRSADVIVRAFLSRRHSRSAPSGMPINAPHLLMDLIVNERHSGAPPHTADTVTSYLDPAPMRVRHAETRQPVVALKPVKHHKE</sequence>
<proteinExistence type="predicted"/>
<evidence type="ECO:0000313" key="2">
    <source>
        <dbReference type="Proteomes" id="UP000076532"/>
    </source>
</evidence>
<evidence type="ECO:0000313" key="1">
    <source>
        <dbReference type="EMBL" id="KZP30825.1"/>
    </source>
</evidence>